<dbReference type="Gene3D" id="3.40.50.2000">
    <property type="entry name" value="Glycogen Phosphorylase B"/>
    <property type="match status" value="2"/>
</dbReference>
<dbReference type="EMBL" id="SJPX01000004">
    <property type="protein sequence ID" value="TWU49475.1"/>
    <property type="molecule type" value="Genomic_DNA"/>
</dbReference>
<name>A0A5C6ELV7_9BACT</name>
<comment type="caution">
    <text evidence="1">The sequence shown here is derived from an EMBL/GenBank/DDBJ whole genome shotgun (WGS) entry which is preliminary data.</text>
</comment>
<sequence>MTWELGSGLGHLLPLRVLSEQLVTAGHEVALVCRGASQLDQSLIAGPFTIIDAPVFSSTEDSGYREASNFAHTLMDDGFLVAGELAERCQLWRNLFDELKPDCVLFDHSPIALLAAQGLGFATATLGTGFCCPPDAERLPNWRPWLDRTDDECHAAEQLVTANINHALCLFEQPEIRTIGELYYRVDRQFHQTYPELDHFPDRIGANYVGIVPVDGGEMPKWPLSLGKRIFAYLKQSPWAEKVIKNLAMLGMPTLVYGPTLDAGVVEFYETNYPAISFARSPLCIEHVTKQCDIAVHHGTHGVSAAVLLAGKPSVLFPIALEQRITCVNIHKMGAGRLANPFREAEVLDAIHDVLVNESYLRNAACFAEQYRTWDLFERLMSVAQWISEAASAHAAQHS</sequence>
<dbReference type="Proteomes" id="UP000317977">
    <property type="component" value="Unassembled WGS sequence"/>
</dbReference>
<keyword evidence="2" id="KW-1185">Reference proteome</keyword>
<gene>
    <name evidence="1" type="ORF">Poly59_40900</name>
</gene>
<evidence type="ECO:0000313" key="2">
    <source>
        <dbReference type="Proteomes" id="UP000317977"/>
    </source>
</evidence>
<proteinExistence type="predicted"/>
<organism evidence="1 2">
    <name type="scientific">Rubripirellula reticaptiva</name>
    <dbReference type="NCBI Taxonomy" id="2528013"/>
    <lineage>
        <taxon>Bacteria</taxon>
        <taxon>Pseudomonadati</taxon>
        <taxon>Planctomycetota</taxon>
        <taxon>Planctomycetia</taxon>
        <taxon>Pirellulales</taxon>
        <taxon>Pirellulaceae</taxon>
        <taxon>Rubripirellula</taxon>
    </lineage>
</organism>
<protein>
    <recommendedName>
        <fullName evidence="3">MurG-like transferase</fullName>
    </recommendedName>
</protein>
<evidence type="ECO:0000313" key="1">
    <source>
        <dbReference type="EMBL" id="TWU49475.1"/>
    </source>
</evidence>
<accession>A0A5C6ELV7</accession>
<reference evidence="1 2" key="1">
    <citation type="submission" date="2019-02" db="EMBL/GenBank/DDBJ databases">
        <title>Deep-cultivation of Planctomycetes and their phenomic and genomic characterization uncovers novel biology.</title>
        <authorList>
            <person name="Wiegand S."/>
            <person name="Jogler M."/>
            <person name="Boedeker C."/>
            <person name="Pinto D."/>
            <person name="Vollmers J."/>
            <person name="Rivas-Marin E."/>
            <person name="Kohn T."/>
            <person name="Peeters S.H."/>
            <person name="Heuer A."/>
            <person name="Rast P."/>
            <person name="Oberbeckmann S."/>
            <person name="Bunk B."/>
            <person name="Jeske O."/>
            <person name="Meyerdierks A."/>
            <person name="Storesund J.E."/>
            <person name="Kallscheuer N."/>
            <person name="Luecker S."/>
            <person name="Lage O.M."/>
            <person name="Pohl T."/>
            <person name="Merkel B.J."/>
            <person name="Hornburger P."/>
            <person name="Mueller R.-W."/>
            <person name="Bruemmer F."/>
            <person name="Labrenz M."/>
            <person name="Spormann A.M."/>
            <person name="Op Den Camp H."/>
            <person name="Overmann J."/>
            <person name="Amann R."/>
            <person name="Jetten M.S.M."/>
            <person name="Mascher T."/>
            <person name="Medema M.H."/>
            <person name="Devos D.P."/>
            <person name="Kaster A.-K."/>
            <person name="Ovreas L."/>
            <person name="Rohde M."/>
            <person name="Galperin M.Y."/>
            <person name="Jogler C."/>
        </authorList>
    </citation>
    <scope>NUCLEOTIDE SEQUENCE [LARGE SCALE GENOMIC DNA]</scope>
    <source>
        <strain evidence="1 2">Poly59</strain>
    </source>
</reference>
<dbReference type="SUPFAM" id="SSF53756">
    <property type="entry name" value="UDP-Glycosyltransferase/glycogen phosphorylase"/>
    <property type="match status" value="1"/>
</dbReference>
<dbReference type="AlphaFoldDB" id="A0A5C6ELV7"/>
<evidence type="ECO:0008006" key="3">
    <source>
        <dbReference type="Google" id="ProtNLM"/>
    </source>
</evidence>